<evidence type="ECO:0000313" key="7">
    <source>
        <dbReference type="Proteomes" id="UP001604002"/>
    </source>
</evidence>
<dbReference type="PANTHER" id="PTHR34139:SF1">
    <property type="entry name" value="RNASE MJ1380-RELATED"/>
    <property type="match status" value="1"/>
</dbReference>
<dbReference type="EMBL" id="JBAFVH010000011">
    <property type="protein sequence ID" value="MFG1374229.1"/>
    <property type="molecule type" value="Genomic_DNA"/>
</dbReference>
<keyword evidence="2" id="KW-1277">Toxin-antitoxin system</keyword>
<dbReference type="Proteomes" id="UP001604002">
    <property type="component" value="Unassembled WGS sequence"/>
</dbReference>
<accession>A0ABW7A2R2</accession>
<organism evidence="6 7">
    <name type="scientific">Xanthobacter oligotrophicus</name>
    <dbReference type="NCBI Taxonomy" id="2607286"/>
    <lineage>
        <taxon>Bacteria</taxon>
        <taxon>Pseudomonadati</taxon>
        <taxon>Pseudomonadota</taxon>
        <taxon>Alphaproteobacteria</taxon>
        <taxon>Hyphomicrobiales</taxon>
        <taxon>Xanthobacteraceae</taxon>
        <taxon>Xanthobacter</taxon>
    </lineage>
</organism>
<dbReference type="Pfam" id="PF01934">
    <property type="entry name" value="HepT-like"/>
    <property type="match status" value="1"/>
</dbReference>
<keyword evidence="1" id="KW-0597">Phosphoprotein</keyword>
<sequence length="77" mass="9152">MAPRKFQFALTEILDEIGWIERLTEDKSLADFQADRTMRYAVERSIEIISEANRRIPEEWKLTQTHIDWRAIAGWGM</sequence>
<keyword evidence="4" id="KW-0547">Nucleotide-binding</keyword>
<dbReference type="InterPro" id="IPR008201">
    <property type="entry name" value="HepT-like"/>
</dbReference>
<keyword evidence="7" id="KW-1185">Reference proteome</keyword>
<dbReference type="PANTHER" id="PTHR34139">
    <property type="entry name" value="UPF0331 PROTEIN MJ0127"/>
    <property type="match status" value="1"/>
</dbReference>
<name>A0ABW7A2R2_9HYPH</name>
<proteinExistence type="predicted"/>
<keyword evidence="5" id="KW-0378">Hydrolase</keyword>
<evidence type="ECO:0000256" key="5">
    <source>
        <dbReference type="ARBA" id="ARBA00022801"/>
    </source>
</evidence>
<evidence type="ECO:0000256" key="3">
    <source>
        <dbReference type="ARBA" id="ARBA00022722"/>
    </source>
</evidence>
<protein>
    <submittedName>
        <fullName evidence="6">HepT-like ribonuclease domain-containing protein</fullName>
    </submittedName>
</protein>
<gene>
    <name evidence="6" type="ORF">V5F32_18780</name>
</gene>
<evidence type="ECO:0000256" key="2">
    <source>
        <dbReference type="ARBA" id="ARBA00022649"/>
    </source>
</evidence>
<evidence type="ECO:0000256" key="1">
    <source>
        <dbReference type="ARBA" id="ARBA00022553"/>
    </source>
</evidence>
<evidence type="ECO:0000256" key="4">
    <source>
        <dbReference type="ARBA" id="ARBA00022741"/>
    </source>
</evidence>
<comment type="caution">
    <text evidence="6">The sequence shown here is derived from an EMBL/GenBank/DDBJ whole genome shotgun (WGS) entry which is preliminary data.</text>
</comment>
<dbReference type="InterPro" id="IPR051813">
    <property type="entry name" value="HepT_RNase_toxin"/>
</dbReference>
<evidence type="ECO:0000313" key="6">
    <source>
        <dbReference type="EMBL" id="MFG1374229.1"/>
    </source>
</evidence>
<reference evidence="6 7" key="1">
    <citation type="submission" date="2024-02" db="EMBL/GenBank/DDBJ databases">
        <title>Expansion and revision of Xanthobacter and proposal of Roseixanthobacter gen. nov.</title>
        <authorList>
            <person name="Soltysiak M.P.M."/>
            <person name="Jalihal A."/>
            <person name="Ory A."/>
            <person name="Chrisophersen C."/>
            <person name="Lee A.D."/>
            <person name="Boulton J."/>
            <person name="Springer M."/>
        </authorList>
    </citation>
    <scope>NUCLEOTIDE SEQUENCE [LARGE SCALE GENOMIC DNA]</scope>
    <source>
        <strain evidence="6 7">23A</strain>
    </source>
</reference>
<keyword evidence="3" id="KW-0540">Nuclease</keyword>